<protein>
    <submittedName>
        <fullName evidence="1">Uncharacterized protein</fullName>
    </submittedName>
</protein>
<evidence type="ECO:0000313" key="2">
    <source>
        <dbReference type="Proteomes" id="UP000050277"/>
    </source>
</evidence>
<reference evidence="1 2" key="1">
    <citation type="submission" date="2015-07" db="EMBL/GenBank/DDBJ databases">
        <title>Whole genome sequence of Herpetosiphon geysericola DSM 7119.</title>
        <authorList>
            <person name="Hemp J."/>
            <person name="Ward L.M."/>
            <person name="Pace L.A."/>
            <person name="Fischer W.W."/>
        </authorList>
    </citation>
    <scope>NUCLEOTIDE SEQUENCE [LARGE SCALE GENOMIC DNA]</scope>
    <source>
        <strain evidence="1 2">DSM 7119</strain>
    </source>
</reference>
<comment type="caution">
    <text evidence="1">The sequence shown here is derived from an EMBL/GenBank/DDBJ whole genome shotgun (WGS) entry which is preliminary data.</text>
</comment>
<name>A0A0P6YA17_9CHLR</name>
<keyword evidence="2" id="KW-1185">Reference proteome</keyword>
<dbReference type="STRING" id="70996.SE18_08620"/>
<dbReference type="RefSeq" id="WP_054534037.1">
    <property type="nucleotide sequence ID" value="NZ_LGKP01000014.1"/>
</dbReference>
<evidence type="ECO:0000313" key="1">
    <source>
        <dbReference type="EMBL" id="KPL90006.1"/>
    </source>
</evidence>
<gene>
    <name evidence="1" type="ORF">SE18_08620</name>
</gene>
<dbReference type="EMBL" id="LGKP01000014">
    <property type="protein sequence ID" value="KPL90006.1"/>
    <property type="molecule type" value="Genomic_DNA"/>
</dbReference>
<organism evidence="1 2">
    <name type="scientific">Herpetosiphon geysericola</name>
    <dbReference type="NCBI Taxonomy" id="70996"/>
    <lineage>
        <taxon>Bacteria</taxon>
        <taxon>Bacillati</taxon>
        <taxon>Chloroflexota</taxon>
        <taxon>Chloroflexia</taxon>
        <taxon>Herpetosiphonales</taxon>
        <taxon>Herpetosiphonaceae</taxon>
        <taxon>Herpetosiphon</taxon>
    </lineage>
</organism>
<dbReference type="AlphaFoldDB" id="A0A0P6YA17"/>
<proteinExistence type="predicted"/>
<sequence length="113" mass="12564">MKTALWAINFQLAAQAEDWRSARCILDNQLAGYPALDWRQYVTAEQAAMVEATVIEVSIAPEPLQTASSYKKRGDEHIIAITAGDRTFVTSNSELKAVGQALRQEARKRKRSA</sequence>
<dbReference type="Proteomes" id="UP000050277">
    <property type="component" value="Unassembled WGS sequence"/>
</dbReference>
<accession>A0A0P6YA17</accession>